<keyword evidence="1 3" id="KW-0456">Lyase</keyword>
<dbReference type="Gene3D" id="2.40.40.10">
    <property type="entry name" value="RlpA-like domain"/>
    <property type="match status" value="1"/>
</dbReference>
<dbReference type="HAMAP" id="MF_02071">
    <property type="entry name" value="RlpA"/>
    <property type="match status" value="1"/>
</dbReference>
<dbReference type="GO" id="GO:0008932">
    <property type="term" value="F:lytic endotransglycosylase activity"/>
    <property type="evidence" value="ECO:0007669"/>
    <property type="project" value="UniProtKB-UniRule"/>
</dbReference>
<evidence type="ECO:0000259" key="5">
    <source>
        <dbReference type="Pfam" id="PF03330"/>
    </source>
</evidence>
<dbReference type="GO" id="GO:0000270">
    <property type="term" value="P:peptidoglycan metabolic process"/>
    <property type="evidence" value="ECO:0007669"/>
    <property type="project" value="UniProtKB-UniRule"/>
</dbReference>
<comment type="function">
    <text evidence="3">Lytic transglycosylase with a strong preference for naked glycan strands that lack stem peptides.</text>
</comment>
<sequence length="223" mass="24259" precursor="true">MNVKQLLVLSIAATGLAAHAEIAADKTGAAPTTEQQVNIVKVIDFTHPQKTEASQEAKTRALLAGDDKKELRDIEFDRPNLRKLVDYNAKGDALAKAGDVYTKSSGRKSYSYTVLGKRYQTLADSKGFEQQGPASWYGNPFHGRKTANGETYNMNELTAAHKELPLGTKVEVTNLSNGRKVVVRINDRGPFHGNRVLDLSRAAAQELGTLNAGVAQVQIRALQ</sequence>
<dbReference type="CDD" id="cd22268">
    <property type="entry name" value="DPBB_RlpA-like"/>
    <property type="match status" value="1"/>
</dbReference>
<comment type="similarity">
    <text evidence="3 4">Belongs to the RlpA family.</text>
</comment>
<dbReference type="RefSeq" id="WP_079540464.1">
    <property type="nucleotide sequence ID" value="NZ_FKLO01000044.1"/>
</dbReference>
<dbReference type="GO" id="GO:0071555">
    <property type="term" value="P:cell wall organization"/>
    <property type="evidence" value="ECO:0007669"/>
    <property type="project" value="UniProtKB-KW"/>
</dbReference>
<dbReference type="NCBIfam" id="TIGR00413">
    <property type="entry name" value="rlpA"/>
    <property type="match status" value="1"/>
</dbReference>
<feature type="signal peptide" evidence="3">
    <location>
        <begin position="1"/>
        <end position="20"/>
    </location>
</feature>
<reference evidence="7" key="1">
    <citation type="submission" date="2016-04" db="EMBL/GenBank/DDBJ databases">
        <authorList>
            <person name="Tagini F."/>
        </authorList>
    </citation>
    <scope>NUCLEOTIDE SEQUENCE [LARGE SCALE GENOMIC DNA]</scope>
    <source>
        <strain evidence="7">CHUV0807</strain>
    </source>
</reference>
<evidence type="ECO:0000313" key="6">
    <source>
        <dbReference type="EMBL" id="SAM64126.1"/>
    </source>
</evidence>
<feature type="chain" id="PRO_5009987011" description="Endolytic peptidoglycan transglycosylase RlpA" evidence="3">
    <location>
        <begin position="21"/>
        <end position="223"/>
    </location>
</feature>
<dbReference type="Pfam" id="PF03330">
    <property type="entry name" value="DPBB_1"/>
    <property type="match status" value="1"/>
</dbReference>
<dbReference type="InterPro" id="IPR009009">
    <property type="entry name" value="RlpA-like_DPBB"/>
</dbReference>
<gene>
    <name evidence="3" type="primary">rlpA</name>
    <name evidence="6" type="ORF">CHUV0807_1200</name>
</gene>
<evidence type="ECO:0000256" key="2">
    <source>
        <dbReference type="ARBA" id="ARBA00023316"/>
    </source>
</evidence>
<dbReference type="InterPro" id="IPR036908">
    <property type="entry name" value="RlpA-like_sf"/>
</dbReference>
<keyword evidence="6" id="KW-0449">Lipoprotein</keyword>
<evidence type="ECO:0000256" key="1">
    <source>
        <dbReference type="ARBA" id="ARBA00023239"/>
    </source>
</evidence>
<dbReference type="PANTHER" id="PTHR34183">
    <property type="entry name" value="ENDOLYTIC PEPTIDOGLYCAN TRANSGLYCOSYLASE RLPA"/>
    <property type="match status" value="1"/>
</dbReference>
<dbReference type="Proteomes" id="UP000190837">
    <property type="component" value="Unassembled WGS sequence"/>
</dbReference>
<keyword evidence="3" id="KW-0732">Signal</keyword>
<dbReference type="InterPro" id="IPR034718">
    <property type="entry name" value="RlpA"/>
</dbReference>
<dbReference type="EMBL" id="FKLO01000044">
    <property type="protein sequence ID" value="SAM64126.1"/>
    <property type="molecule type" value="Genomic_DNA"/>
</dbReference>
<organism evidence="6 7">
    <name type="scientific">Cardiobacterium hominis</name>
    <dbReference type="NCBI Taxonomy" id="2718"/>
    <lineage>
        <taxon>Bacteria</taxon>
        <taxon>Pseudomonadati</taxon>
        <taxon>Pseudomonadota</taxon>
        <taxon>Gammaproteobacteria</taxon>
        <taxon>Cardiobacteriales</taxon>
        <taxon>Cardiobacteriaceae</taxon>
        <taxon>Cardiobacterium</taxon>
    </lineage>
</organism>
<name>A0A1C3H4J4_9GAMM</name>
<protein>
    <recommendedName>
        <fullName evidence="3">Endolytic peptidoglycan transglycosylase RlpA</fullName>
        <ecNumber evidence="3">4.2.2.-</ecNumber>
    </recommendedName>
</protein>
<evidence type="ECO:0000313" key="7">
    <source>
        <dbReference type="Proteomes" id="UP000190837"/>
    </source>
</evidence>
<dbReference type="SUPFAM" id="SSF50685">
    <property type="entry name" value="Barwin-like endoglucanases"/>
    <property type="match status" value="1"/>
</dbReference>
<dbReference type="InterPro" id="IPR012997">
    <property type="entry name" value="RplA"/>
</dbReference>
<accession>A0A1C3H4J4</accession>
<evidence type="ECO:0000256" key="4">
    <source>
        <dbReference type="RuleBase" id="RU003495"/>
    </source>
</evidence>
<dbReference type="EC" id="4.2.2.-" evidence="3"/>
<evidence type="ECO:0000256" key="3">
    <source>
        <dbReference type="HAMAP-Rule" id="MF_02071"/>
    </source>
</evidence>
<proteinExistence type="inferred from homology"/>
<feature type="domain" description="RlpA-like protein double-psi beta-barrel" evidence="5">
    <location>
        <begin position="130"/>
        <end position="219"/>
    </location>
</feature>
<dbReference type="PANTHER" id="PTHR34183:SF1">
    <property type="entry name" value="ENDOLYTIC PEPTIDOGLYCAN TRANSGLYCOSYLASE RLPA"/>
    <property type="match status" value="1"/>
</dbReference>
<keyword evidence="2 3" id="KW-0961">Cell wall biogenesis/degradation</keyword>
<dbReference type="AlphaFoldDB" id="A0A1C3H4J4"/>